<dbReference type="EMBL" id="JRNT01000027">
    <property type="protein sequence ID" value="KGF46803.1"/>
    <property type="molecule type" value="Genomic_DNA"/>
</dbReference>
<dbReference type="InterPro" id="IPR030678">
    <property type="entry name" value="Peptide/Ni-bd"/>
</dbReference>
<dbReference type="Gene3D" id="3.90.76.10">
    <property type="entry name" value="Dipeptide-binding Protein, Domain 1"/>
    <property type="match status" value="1"/>
</dbReference>
<comment type="similarity">
    <text evidence="1">Belongs to the bacterial solute-binding protein 5 family.</text>
</comment>
<evidence type="ECO:0000313" key="7">
    <source>
        <dbReference type="Proteomes" id="UP000029628"/>
    </source>
</evidence>
<keyword evidence="4" id="KW-0472">Membrane</keyword>
<accession>A0A096AI96</accession>
<dbReference type="InterPro" id="IPR039424">
    <property type="entry name" value="SBP_5"/>
</dbReference>
<dbReference type="eggNOG" id="COG0747">
    <property type="taxonomic scope" value="Bacteria"/>
</dbReference>
<dbReference type="PIRSF" id="PIRSF002741">
    <property type="entry name" value="MppA"/>
    <property type="match status" value="1"/>
</dbReference>
<dbReference type="RefSeq" id="WP_038152972.1">
    <property type="nucleotide sequence ID" value="NZ_JRNT01000027.1"/>
</dbReference>
<evidence type="ECO:0000259" key="5">
    <source>
        <dbReference type="Pfam" id="PF00496"/>
    </source>
</evidence>
<keyword evidence="2" id="KW-0813">Transport</keyword>
<dbReference type="SUPFAM" id="SSF53850">
    <property type="entry name" value="Periplasmic binding protein-like II"/>
    <property type="match status" value="1"/>
</dbReference>
<dbReference type="GO" id="GO:0015833">
    <property type="term" value="P:peptide transport"/>
    <property type="evidence" value="ECO:0007669"/>
    <property type="project" value="TreeGrafter"/>
</dbReference>
<dbReference type="InterPro" id="IPR000914">
    <property type="entry name" value="SBP_5_dom"/>
</dbReference>
<proteinExistence type="inferred from homology"/>
<dbReference type="Gene3D" id="3.40.190.10">
    <property type="entry name" value="Periplasmic binding protein-like II"/>
    <property type="match status" value="1"/>
</dbReference>
<keyword evidence="3" id="KW-0732">Signal</keyword>
<protein>
    <submittedName>
        <fullName evidence="6">ABC transporter substrate-binding protein</fullName>
    </submittedName>
</protein>
<keyword evidence="7" id="KW-1185">Reference proteome</keyword>
<evidence type="ECO:0000256" key="4">
    <source>
        <dbReference type="SAM" id="Phobius"/>
    </source>
</evidence>
<evidence type="ECO:0000256" key="2">
    <source>
        <dbReference type="ARBA" id="ARBA00022448"/>
    </source>
</evidence>
<dbReference type="Proteomes" id="UP000029628">
    <property type="component" value="Unassembled WGS sequence"/>
</dbReference>
<gene>
    <name evidence="6" type="ORF">HMPREF0872_07120</name>
</gene>
<dbReference type="AlphaFoldDB" id="A0A096AI96"/>
<name>A0A096AI96_9FIRM</name>
<sequence>MKRLKHFLVYAMAVVMALACLVAVTGCGTEKSGSAEKTLTFASSDYKTLNAILNTHDELPSLIFSGLMKHDGKGNAVCDLASKYEFDEATLTYTFHLRDNVTWHDGKPFTAKDVKFTLDQLRNNKDLESETTDSYKDIKDVVVVDDHTVKIVLSKPNAAMLDNLAIGILPEHLLAGKDIMNDGFNQNPVGTGRYKFVSWDKGQSVVLTRNDAYYGKKPNIEKIVCKIIPNENAKAAQLKSGGIDFALLNAKDAKAFRDNKDFTVFDFKTADFRAIGVSYKNPFWQNPDHKALLPVLGYAIDKQAIVDSVLEGEGTPAYSPLQMNKEYNLESVDKREYNPELFKQKMAELGWTLGSDGIYEKNGEKLSFSVEARDFEVERVDMAKLVSAQFKKLGVDMKVDIVPKFKWKELQSLVIGQAAPFDPDQGTYDFFVTKASANYTAYSNPAVDAALAKARGTYDVNVRKEAYNEFQKAWNEDPAFIMLAYLHGNYVGTNKITGPTTDTILGHHAAGVFWNIEDWDIK</sequence>
<organism evidence="6 7">
    <name type="scientific">Veillonella montpellierensis DNF00314</name>
    <dbReference type="NCBI Taxonomy" id="1401067"/>
    <lineage>
        <taxon>Bacteria</taxon>
        <taxon>Bacillati</taxon>
        <taxon>Bacillota</taxon>
        <taxon>Negativicutes</taxon>
        <taxon>Veillonellales</taxon>
        <taxon>Veillonellaceae</taxon>
        <taxon>Veillonella</taxon>
    </lineage>
</organism>
<comment type="caution">
    <text evidence="6">The sequence shown here is derived from an EMBL/GenBank/DDBJ whole genome shotgun (WGS) entry which is preliminary data.</text>
</comment>
<dbReference type="PROSITE" id="PS51257">
    <property type="entry name" value="PROKAR_LIPOPROTEIN"/>
    <property type="match status" value="1"/>
</dbReference>
<reference evidence="6 7" key="1">
    <citation type="submission" date="2014-07" db="EMBL/GenBank/DDBJ databases">
        <authorList>
            <person name="McCorrison J."/>
            <person name="Sanka R."/>
            <person name="Torralba M."/>
            <person name="Gillis M."/>
            <person name="Haft D.H."/>
            <person name="Methe B."/>
            <person name="Sutton G."/>
            <person name="Nelson K.E."/>
        </authorList>
    </citation>
    <scope>NUCLEOTIDE SEQUENCE [LARGE SCALE GENOMIC DNA]</scope>
    <source>
        <strain evidence="6 7">DNF00314</strain>
    </source>
</reference>
<dbReference type="Pfam" id="PF00496">
    <property type="entry name" value="SBP_bac_5"/>
    <property type="match status" value="1"/>
</dbReference>
<feature type="domain" description="Solute-binding protein family 5" evidence="5">
    <location>
        <begin position="78"/>
        <end position="440"/>
    </location>
</feature>
<dbReference type="PANTHER" id="PTHR30290">
    <property type="entry name" value="PERIPLASMIC BINDING COMPONENT OF ABC TRANSPORTER"/>
    <property type="match status" value="1"/>
</dbReference>
<evidence type="ECO:0000256" key="1">
    <source>
        <dbReference type="ARBA" id="ARBA00005695"/>
    </source>
</evidence>
<dbReference type="GO" id="GO:1904680">
    <property type="term" value="F:peptide transmembrane transporter activity"/>
    <property type="evidence" value="ECO:0007669"/>
    <property type="project" value="TreeGrafter"/>
</dbReference>
<dbReference type="GO" id="GO:0043190">
    <property type="term" value="C:ATP-binding cassette (ABC) transporter complex"/>
    <property type="evidence" value="ECO:0007669"/>
    <property type="project" value="InterPro"/>
</dbReference>
<keyword evidence="4" id="KW-0812">Transmembrane</keyword>
<evidence type="ECO:0000313" key="6">
    <source>
        <dbReference type="EMBL" id="KGF46803.1"/>
    </source>
</evidence>
<feature type="transmembrane region" description="Helical" evidence="4">
    <location>
        <begin position="7"/>
        <end position="26"/>
    </location>
</feature>
<keyword evidence="4" id="KW-1133">Transmembrane helix</keyword>
<evidence type="ECO:0000256" key="3">
    <source>
        <dbReference type="ARBA" id="ARBA00022729"/>
    </source>
</evidence>
<dbReference type="PANTHER" id="PTHR30290:SF9">
    <property type="entry name" value="OLIGOPEPTIDE-BINDING PROTEIN APPA"/>
    <property type="match status" value="1"/>
</dbReference>
<dbReference type="Gene3D" id="3.10.105.10">
    <property type="entry name" value="Dipeptide-binding Protein, Domain 3"/>
    <property type="match status" value="1"/>
</dbReference>
<dbReference type="GO" id="GO:0042597">
    <property type="term" value="C:periplasmic space"/>
    <property type="evidence" value="ECO:0007669"/>
    <property type="project" value="UniProtKB-ARBA"/>
</dbReference>